<organism evidence="3 4">
    <name type="scientific">Hyphomicrobium nitrativorans NL23</name>
    <dbReference type="NCBI Taxonomy" id="1029756"/>
    <lineage>
        <taxon>Bacteria</taxon>
        <taxon>Pseudomonadati</taxon>
        <taxon>Pseudomonadota</taxon>
        <taxon>Alphaproteobacteria</taxon>
        <taxon>Hyphomicrobiales</taxon>
        <taxon>Hyphomicrobiaceae</taxon>
        <taxon>Hyphomicrobium</taxon>
    </lineage>
</organism>
<dbReference type="KEGG" id="hni:W911_00180"/>
<dbReference type="EMBL" id="CP006912">
    <property type="protein sequence ID" value="AHB47172.1"/>
    <property type="molecule type" value="Genomic_DNA"/>
</dbReference>
<protein>
    <recommendedName>
        <fullName evidence="2">DUF2147 domain-containing protein</fullName>
    </recommendedName>
</protein>
<dbReference type="Gene3D" id="2.40.128.520">
    <property type="match status" value="1"/>
</dbReference>
<dbReference type="Pfam" id="PF09917">
    <property type="entry name" value="DUF2147"/>
    <property type="match status" value="1"/>
</dbReference>
<dbReference type="OrthoDB" id="9811671at2"/>
<dbReference type="PANTHER" id="PTHR36919">
    <property type="entry name" value="BLR1215 PROTEIN"/>
    <property type="match status" value="1"/>
</dbReference>
<evidence type="ECO:0000259" key="2">
    <source>
        <dbReference type="Pfam" id="PF09917"/>
    </source>
</evidence>
<keyword evidence="4" id="KW-1185">Reference proteome</keyword>
<reference evidence="3 4" key="1">
    <citation type="journal article" date="2014" name="Genome Announc.">
        <title>Complete Genome Sequence of Hyphomicrobium nitrativorans Strain NL23, a Denitrifying Bacterium Isolated from Biofilm of a Methanol-Fed Denitrification System Treating Seawater at the Montreal Biodome.</title>
        <authorList>
            <person name="Martineau C."/>
            <person name="Villeneuve C."/>
            <person name="Mauffrey F."/>
            <person name="Villemur R."/>
        </authorList>
    </citation>
    <scope>NUCLEOTIDE SEQUENCE [LARGE SCALE GENOMIC DNA]</scope>
    <source>
        <strain evidence="3">NL23</strain>
    </source>
</reference>
<dbReference type="AlphaFoldDB" id="V5S9M9"/>
<feature type="domain" description="DUF2147" evidence="2">
    <location>
        <begin position="29"/>
        <end position="147"/>
    </location>
</feature>
<evidence type="ECO:0000256" key="1">
    <source>
        <dbReference type="SAM" id="SignalP"/>
    </source>
</evidence>
<feature type="signal peptide" evidence="1">
    <location>
        <begin position="1"/>
        <end position="24"/>
    </location>
</feature>
<accession>V5S9M9</accession>
<dbReference type="Proteomes" id="UP000018542">
    <property type="component" value="Chromosome"/>
</dbReference>
<dbReference type="PANTHER" id="PTHR36919:SF2">
    <property type="entry name" value="BLL6627 PROTEIN"/>
    <property type="match status" value="1"/>
</dbReference>
<keyword evidence="1" id="KW-0732">Signal</keyword>
<evidence type="ECO:0000313" key="3">
    <source>
        <dbReference type="EMBL" id="AHB47172.1"/>
    </source>
</evidence>
<dbReference type="PATRIC" id="fig|1029756.8.peg.41"/>
<dbReference type="HOGENOM" id="CLU_108869_1_1_5"/>
<sequence length="161" mass="17323">MGFAARLLPAAVVGLVAVSTASHARPELGLWYDDSGDGAVEIYICNDDPNRLCGRIAWLKDPLTAEGTPKHDRYNPKPDLQNRPICGLPVIGNLGLMRDGTFDGGWIYDPKAGKSYSVALQLASPDQLVVTGYLGVKMMGKSFNWRRAGPEVQPCDGLPPA</sequence>
<name>V5S9M9_9HYPH</name>
<proteinExistence type="predicted"/>
<feature type="chain" id="PRO_5004740469" description="DUF2147 domain-containing protein" evidence="1">
    <location>
        <begin position="25"/>
        <end position="161"/>
    </location>
</feature>
<evidence type="ECO:0000313" key="4">
    <source>
        <dbReference type="Proteomes" id="UP000018542"/>
    </source>
</evidence>
<gene>
    <name evidence="3" type="ORF">W911_00180</name>
</gene>
<dbReference type="InterPro" id="IPR019223">
    <property type="entry name" value="DUF2147"/>
</dbReference>